<gene>
    <name evidence="1" type="ORF">EOD43_19380</name>
</gene>
<protein>
    <submittedName>
        <fullName evidence="1">Uncharacterized protein</fullName>
    </submittedName>
</protein>
<sequence length="73" mass="8072">MLYNLYAPGAPDEALAQANLANDFAAEQWARQWVLTHQVGDEFTLRRADGGLDALVMRTRAGQCYVMTRSLAA</sequence>
<reference evidence="1 2" key="1">
    <citation type="submission" date="2019-01" db="EMBL/GenBank/DDBJ databases">
        <authorList>
            <person name="Chen W.-M."/>
        </authorList>
    </citation>
    <scope>NUCLEOTIDE SEQUENCE [LARGE SCALE GENOMIC DNA]</scope>
    <source>
        <strain evidence="1 2">CCP-7</strain>
    </source>
</reference>
<name>A0A437LYG8_9SPHN</name>
<evidence type="ECO:0000313" key="1">
    <source>
        <dbReference type="EMBL" id="RVT90422.1"/>
    </source>
</evidence>
<proteinExistence type="predicted"/>
<dbReference type="EMBL" id="SACN01000003">
    <property type="protein sequence ID" value="RVT90422.1"/>
    <property type="molecule type" value="Genomic_DNA"/>
</dbReference>
<organism evidence="1 2">
    <name type="scientific">Sphingomonas crocodyli</name>
    <dbReference type="NCBI Taxonomy" id="1979270"/>
    <lineage>
        <taxon>Bacteria</taxon>
        <taxon>Pseudomonadati</taxon>
        <taxon>Pseudomonadota</taxon>
        <taxon>Alphaproteobacteria</taxon>
        <taxon>Sphingomonadales</taxon>
        <taxon>Sphingomonadaceae</taxon>
        <taxon>Sphingomonas</taxon>
    </lineage>
</organism>
<dbReference type="Proteomes" id="UP000282971">
    <property type="component" value="Unassembled WGS sequence"/>
</dbReference>
<accession>A0A437LYG8</accession>
<evidence type="ECO:0000313" key="2">
    <source>
        <dbReference type="Proteomes" id="UP000282971"/>
    </source>
</evidence>
<keyword evidence="2" id="KW-1185">Reference proteome</keyword>
<comment type="caution">
    <text evidence="1">The sequence shown here is derived from an EMBL/GenBank/DDBJ whole genome shotgun (WGS) entry which is preliminary data.</text>
</comment>
<dbReference type="AlphaFoldDB" id="A0A437LYG8"/>